<gene>
    <name evidence="2" type="ORF">O181_002445</name>
</gene>
<comment type="caution">
    <text evidence="2">The sequence shown here is derived from an EMBL/GenBank/DDBJ whole genome shotgun (WGS) entry which is preliminary data.</text>
</comment>
<protein>
    <submittedName>
        <fullName evidence="2">Uncharacterized protein</fullName>
    </submittedName>
</protein>
<dbReference type="Proteomes" id="UP000765509">
    <property type="component" value="Unassembled WGS sequence"/>
</dbReference>
<evidence type="ECO:0000313" key="2">
    <source>
        <dbReference type="EMBL" id="MBW0462730.1"/>
    </source>
</evidence>
<sequence length="74" mass="8559">MSPVHPRNLGIPRNKPEDRQGLFRARRPETGQLGHNSGWQDTEGNHTNSAIHLQIQQKPQTKVLKDMDRFLQLH</sequence>
<proteinExistence type="predicted"/>
<evidence type="ECO:0000256" key="1">
    <source>
        <dbReference type="SAM" id="MobiDB-lite"/>
    </source>
</evidence>
<accession>A0A9Q3GCV2</accession>
<feature type="region of interest" description="Disordered" evidence="1">
    <location>
        <begin position="1"/>
        <end position="49"/>
    </location>
</feature>
<organism evidence="2 3">
    <name type="scientific">Austropuccinia psidii MF-1</name>
    <dbReference type="NCBI Taxonomy" id="1389203"/>
    <lineage>
        <taxon>Eukaryota</taxon>
        <taxon>Fungi</taxon>
        <taxon>Dikarya</taxon>
        <taxon>Basidiomycota</taxon>
        <taxon>Pucciniomycotina</taxon>
        <taxon>Pucciniomycetes</taxon>
        <taxon>Pucciniales</taxon>
        <taxon>Sphaerophragmiaceae</taxon>
        <taxon>Austropuccinia</taxon>
    </lineage>
</organism>
<dbReference type="AlphaFoldDB" id="A0A9Q3GCV2"/>
<feature type="compositionally biased region" description="Polar residues" evidence="1">
    <location>
        <begin position="33"/>
        <end position="49"/>
    </location>
</feature>
<name>A0A9Q3GCV2_9BASI</name>
<dbReference type="EMBL" id="AVOT02000405">
    <property type="protein sequence ID" value="MBW0462730.1"/>
    <property type="molecule type" value="Genomic_DNA"/>
</dbReference>
<feature type="compositionally biased region" description="Basic and acidic residues" evidence="1">
    <location>
        <begin position="14"/>
        <end position="29"/>
    </location>
</feature>
<reference evidence="2" key="1">
    <citation type="submission" date="2021-03" db="EMBL/GenBank/DDBJ databases">
        <title>Draft genome sequence of rust myrtle Austropuccinia psidii MF-1, a brazilian biotype.</title>
        <authorList>
            <person name="Quecine M.C."/>
            <person name="Pachon D.M.R."/>
            <person name="Bonatelli M.L."/>
            <person name="Correr F.H."/>
            <person name="Franceschini L.M."/>
            <person name="Leite T.F."/>
            <person name="Margarido G.R.A."/>
            <person name="Almeida C.A."/>
            <person name="Ferrarezi J.A."/>
            <person name="Labate C.A."/>
        </authorList>
    </citation>
    <scope>NUCLEOTIDE SEQUENCE</scope>
    <source>
        <strain evidence="2">MF-1</strain>
    </source>
</reference>
<keyword evidence="3" id="KW-1185">Reference proteome</keyword>
<evidence type="ECO:0000313" key="3">
    <source>
        <dbReference type="Proteomes" id="UP000765509"/>
    </source>
</evidence>